<feature type="region of interest" description="Disordered" evidence="1">
    <location>
        <begin position="320"/>
        <end position="365"/>
    </location>
</feature>
<gene>
    <name evidence="2" type="ORF">JR316_002421</name>
</gene>
<comment type="caution">
    <text evidence="2">The sequence shown here is derived from an EMBL/GenBank/DDBJ whole genome shotgun (WGS) entry which is preliminary data.</text>
</comment>
<organism evidence="2">
    <name type="scientific">Psilocybe cubensis</name>
    <name type="common">Psychedelic mushroom</name>
    <name type="synonym">Stropharia cubensis</name>
    <dbReference type="NCBI Taxonomy" id="181762"/>
    <lineage>
        <taxon>Eukaryota</taxon>
        <taxon>Fungi</taxon>
        <taxon>Dikarya</taxon>
        <taxon>Basidiomycota</taxon>
        <taxon>Agaricomycotina</taxon>
        <taxon>Agaricomycetes</taxon>
        <taxon>Agaricomycetidae</taxon>
        <taxon>Agaricales</taxon>
        <taxon>Agaricineae</taxon>
        <taxon>Strophariaceae</taxon>
        <taxon>Psilocybe</taxon>
    </lineage>
</organism>
<accession>A0A8H7Y868</accession>
<evidence type="ECO:0000313" key="2">
    <source>
        <dbReference type="EMBL" id="KAG5172918.1"/>
    </source>
</evidence>
<proteinExistence type="predicted"/>
<feature type="compositionally biased region" description="Basic and acidic residues" evidence="1">
    <location>
        <begin position="320"/>
        <end position="329"/>
    </location>
</feature>
<evidence type="ECO:0000256" key="1">
    <source>
        <dbReference type="SAM" id="MobiDB-lite"/>
    </source>
</evidence>
<sequence>MYASRRISSRRSAQVYRHLIKSRLVTTTASTENNQLAARPPLRTAYLKAWEPIKNVADVYALLQALERKYGKVIDAHFAKDFEDPMRNQLIAWIIFEDPKSLQRIPPDGADIVVPTANVTCEQHEISLADLEPLSQSLDYEKEYEFPPTSPEQKGKVIGCRVSRAEFDYSTNQKETIFQVTPKGVAFSFLRFGGFHNLTPLDLPRDIAEGQLFANPTLDNVRMRAALQLCSNITGLPNPALAQKERQKSSSAESSPIAALLFGEGASSQASQTNTPSPIPPKPTSTKAATSKPKHVEVTPPPPKEKDAATIAKELADQESLKRQLEVARRLAQSSSTATRRKQPKPQPKVAKPKSPQFFADEFLPDEENAAKQKVGVLDKLWGIFGRK</sequence>
<name>A0A8H7Y868_PSICU</name>
<dbReference type="EMBL" id="JAFIQS010000002">
    <property type="protein sequence ID" value="KAG5172918.1"/>
    <property type="molecule type" value="Genomic_DNA"/>
</dbReference>
<reference evidence="2" key="1">
    <citation type="submission" date="2021-02" db="EMBL/GenBank/DDBJ databases">
        <title>Psilocybe cubensis genome.</title>
        <authorList>
            <person name="Mckernan K.J."/>
            <person name="Crawford S."/>
            <person name="Trippe A."/>
            <person name="Kane L.T."/>
            <person name="Mclaughlin S."/>
        </authorList>
    </citation>
    <scope>NUCLEOTIDE SEQUENCE [LARGE SCALE GENOMIC DNA]</scope>
    <source>
        <strain evidence="2">MGC-MH-2018</strain>
    </source>
</reference>
<dbReference type="OrthoDB" id="3362336at2759"/>
<protein>
    <submittedName>
        <fullName evidence="2">Uncharacterized protein</fullName>
    </submittedName>
</protein>
<feature type="compositionally biased region" description="Low complexity" evidence="1">
    <location>
        <begin position="348"/>
        <end position="357"/>
    </location>
</feature>
<dbReference type="AlphaFoldDB" id="A0A8H7Y868"/>
<feature type="region of interest" description="Disordered" evidence="1">
    <location>
        <begin position="266"/>
        <end position="306"/>
    </location>
</feature>